<feature type="compositionally biased region" description="Polar residues" evidence="1">
    <location>
        <begin position="314"/>
        <end position="331"/>
    </location>
</feature>
<dbReference type="Proteomes" id="UP000054342">
    <property type="component" value="Unassembled WGS sequence"/>
</dbReference>
<protein>
    <submittedName>
        <fullName evidence="2">Uncharacterized protein</fullName>
    </submittedName>
</protein>
<dbReference type="AlphaFoldDB" id="A0A0D2EMK0"/>
<keyword evidence="3" id="KW-1185">Reference proteome</keyword>
<dbReference type="STRING" id="348802.A0A0D2EMK0"/>
<gene>
    <name evidence="2" type="ORF">PV05_10783</name>
</gene>
<accession>A0A0D2EMK0</accession>
<dbReference type="Pfam" id="PF14441">
    <property type="entry name" value="OTT_1508_deam"/>
    <property type="match status" value="1"/>
</dbReference>
<dbReference type="RefSeq" id="XP_013309653.1">
    <property type="nucleotide sequence ID" value="XM_013454199.1"/>
</dbReference>
<reference evidence="2 3" key="1">
    <citation type="submission" date="2015-01" db="EMBL/GenBank/DDBJ databases">
        <title>The Genome Sequence of Exophiala xenobiotica CBS118157.</title>
        <authorList>
            <consortium name="The Broad Institute Genomics Platform"/>
            <person name="Cuomo C."/>
            <person name="de Hoog S."/>
            <person name="Gorbushina A."/>
            <person name="Stielow B."/>
            <person name="Teixiera M."/>
            <person name="Abouelleil A."/>
            <person name="Chapman S.B."/>
            <person name="Priest M."/>
            <person name="Young S.K."/>
            <person name="Wortman J."/>
            <person name="Nusbaum C."/>
            <person name="Birren B."/>
        </authorList>
    </citation>
    <scope>NUCLEOTIDE SEQUENCE [LARGE SCALE GENOMIC DNA]</scope>
    <source>
        <strain evidence="2 3">CBS 118157</strain>
    </source>
</reference>
<sequence length="481" mass="53555">MRLFLGQPPGFVRGGKAATNNAGPASTLERMRDVATTPTARELVDGVSEMKKTFENILHPDSSLSEDVQLLQLEAVVHQCFVTTTKNGQASFRTTLKTSGFEPSIWFKNKYIMQIDKLGAYRRIPETLVREARRERSRVVFSNIELQFARPYAPKMSWRSLTGKRVSCHVHAEVQLVTHYLLSSSPVLPRVMGTSKEACFLCHLFISKHGAFEVSAKHGRLFDQWTIPDLAEYSPENVTKLRAIIKEMIDECKRLARLTHPWRPYPLTSRHNLRELPHFSPTASALGSKPDVQADGVSVTSGQESGENARLHSSFESSGQQSVVSTNSRRLSSLHEIDPASVPPRSDIVPSSSEGDEKSPESLVLGQIRSRESSRGRSSASTARLVGQCQIRVCPDEAQFIDVSPDLEIRAEIEAPCSGVITLTRGKKATRKLGVRDNGVNLDDLKVGQEMEFQRRDDENGILLHLERGQSQVCSLSLRWA</sequence>
<dbReference type="OrthoDB" id="4851849at2759"/>
<dbReference type="InterPro" id="IPR027796">
    <property type="entry name" value="OTT_1508_deam-like"/>
</dbReference>
<evidence type="ECO:0000313" key="2">
    <source>
        <dbReference type="EMBL" id="KIW49069.1"/>
    </source>
</evidence>
<dbReference type="GeneID" id="25332691"/>
<organism evidence="2 3">
    <name type="scientific">Exophiala xenobiotica</name>
    <dbReference type="NCBI Taxonomy" id="348802"/>
    <lineage>
        <taxon>Eukaryota</taxon>
        <taxon>Fungi</taxon>
        <taxon>Dikarya</taxon>
        <taxon>Ascomycota</taxon>
        <taxon>Pezizomycotina</taxon>
        <taxon>Eurotiomycetes</taxon>
        <taxon>Chaetothyriomycetidae</taxon>
        <taxon>Chaetothyriales</taxon>
        <taxon>Herpotrichiellaceae</taxon>
        <taxon>Exophiala</taxon>
    </lineage>
</organism>
<dbReference type="EMBL" id="KN847323">
    <property type="protein sequence ID" value="KIW49069.1"/>
    <property type="molecule type" value="Genomic_DNA"/>
</dbReference>
<name>A0A0D2EMK0_9EURO</name>
<proteinExistence type="predicted"/>
<dbReference type="HOGENOM" id="CLU_029464_0_0_1"/>
<evidence type="ECO:0000256" key="1">
    <source>
        <dbReference type="SAM" id="MobiDB-lite"/>
    </source>
</evidence>
<feature type="region of interest" description="Disordered" evidence="1">
    <location>
        <begin position="280"/>
        <end position="381"/>
    </location>
</feature>
<evidence type="ECO:0000313" key="3">
    <source>
        <dbReference type="Proteomes" id="UP000054342"/>
    </source>
</evidence>